<protein>
    <submittedName>
        <fullName evidence="1">Uncharacterized protein</fullName>
    </submittedName>
</protein>
<dbReference type="KEGG" id="eha:Ethha_1597"/>
<name>E6U8P7_ETHHY</name>
<evidence type="ECO:0000313" key="2">
    <source>
        <dbReference type="Proteomes" id="UP000001551"/>
    </source>
</evidence>
<dbReference type="eggNOG" id="COG5412">
    <property type="taxonomic scope" value="Bacteria"/>
</dbReference>
<accession>E6U8P7</accession>
<reference evidence="1 2" key="1">
    <citation type="submission" date="2010-12" db="EMBL/GenBank/DDBJ databases">
        <title>Complete sequence of Ethanoligenens harbinense YUAN-3.</title>
        <authorList>
            <person name="Lucas S."/>
            <person name="Copeland A."/>
            <person name="Lapidus A."/>
            <person name="Cheng J.-F."/>
            <person name="Bruce D."/>
            <person name="Goodwin L."/>
            <person name="Pitluck S."/>
            <person name="Chertkov O."/>
            <person name="Misra M."/>
            <person name="Detter J.C."/>
            <person name="Han C."/>
            <person name="Tapia R."/>
            <person name="Land M."/>
            <person name="Hauser L."/>
            <person name="Jeffries C."/>
            <person name="Kyrpides N."/>
            <person name="Ivanova N."/>
            <person name="Mikhailova N."/>
            <person name="Wang A."/>
            <person name="Mouttaki H."/>
            <person name="He Z."/>
            <person name="Zhou J."/>
            <person name="Hemme C.L."/>
            <person name="Woyke T."/>
        </authorList>
    </citation>
    <scope>NUCLEOTIDE SEQUENCE [LARGE SCALE GENOMIC DNA]</scope>
    <source>
        <strain evidence="2">DSM 18485 / JCM 12961 / CGMCC 1.5033 / YUAN-3</strain>
    </source>
</reference>
<dbReference type="STRING" id="663278.Ethha_1597"/>
<organism evidence="1 2">
    <name type="scientific">Ethanoligenens harbinense (strain DSM 18485 / JCM 12961 / CGMCC 1.5033 / YUAN-3)</name>
    <dbReference type="NCBI Taxonomy" id="663278"/>
    <lineage>
        <taxon>Bacteria</taxon>
        <taxon>Bacillati</taxon>
        <taxon>Bacillota</taxon>
        <taxon>Clostridia</taxon>
        <taxon>Eubacteriales</taxon>
        <taxon>Oscillospiraceae</taxon>
        <taxon>Ethanoligenens</taxon>
    </lineage>
</organism>
<evidence type="ECO:0000313" key="1">
    <source>
        <dbReference type="EMBL" id="ADU27132.1"/>
    </source>
</evidence>
<sequence length="317" mass="32384">MAENVGAVSFGVHLDISTLETQIFNIGGTAGAALQSVLSGVFSSTVVSGFFDAVGTGFLDMAGGARAAGQNVVGAMSQAWGGIQNIWGGAGGWFRGLWGGMRGVFDGAVGWRDPFAQAWGGIQSIWSGAGGWFDSVAHSVTGAFNGTGDRIRDAFLSGTTFLQSLPQEAAAWGGDIASALAEGIQNAAGAVRTAVSGIAQDIRSFLHFSEPDTGPLVGFHTWPQDMLDGMADDIRGHQDSVLAAVNGLASGMAAALQTAPYALDIRAGMSALNSVQSAPITTNNTRAPVININGPVSLAQAGGKKQLLQQLQFLAGI</sequence>
<dbReference type="Proteomes" id="UP000001551">
    <property type="component" value="Chromosome"/>
</dbReference>
<dbReference type="EMBL" id="CP002400">
    <property type="protein sequence ID" value="ADU27132.1"/>
    <property type="molecule type" value="Genomic_DNA"/>
</dbReference>
<keyword evidence="2" id="KW-1185">Reference proteome</keyword>
<dbReference type="HOGENOM" id="CLU_876447_0_0_9"/>
<dbReference type="AlphaFoldDB" id="E6U8P7"/>
<gene>
    <name evidence="1" type="ordered locus">Ethha_1597</name>
</gene>
<dbReference type="RefSeq" id="WP_013485487.1">
    <property type="nucleotide sequence ID" value="NC_014828.1"/>
</dbReference>
<proteinExistence type="predicted"/>